<sequence length="298" mass="31578">MDLVLPFTLGGGAFRGRLVRLHAAAQDTIGRHRQPEAVGRLMGEALALAAVLGSSLKFDGVITVQTSSDGPVSRLVADMTSAGVVRASVAVDADAFADRIARGGAPDFADLVGAGHLALTVDQGENTDRYQGIVAIEGHTLADTAIAYFRQSEQIDTALLLAAHPPEGGFGWRAGGILLQRLPSADATLAGEAEADAWQTAEILLRSLTDRELLDPTLAAGEVLRRLFHQSGLSVYEPSDVRFGCRCSRARLVSVLAGLPPEDIVHAATDGTIEVTCDFCKTHYVFEINEIPSRPRGE</sequence>
<dbReference type="PANTHER" id="PTHR30111">
    <property type="entry name" value="33 KDA CHAPERONIN"/>
    <property type="match status" value="1"/>
</dbReference>
<evidence type="ECO:0000256" key="1">
    <source>
        <dbReference type="ARBA" id="ARBA00022490"/>
    </source>
</evidence>
<dbReference type="Gene3D" id="1.10.287.480">
    <property type="entry name" value="helix hairpin bin"/>
    <property type="match status" value="1"/>
</dbReference>
<dbReference type="GO" id="GO:0051082">
    <property type="term" value="F:unfolded protein binding"/>
    <property type="evidence" value="ECO:0007669"/>
    <property type="project" value="InterPro"/>
</dbReference>
<dbReference type="Gene3D" id="3.90.1280.10">
    <property type="entry name" value="HSP33 redox switch-like"/>
    <property type="match status" value="1"/>
</dbReference>
<evidence type="ECO:0000256" key="2">
    <source>
        <dbReference type="ARBA" id="ARBA00022833"/>
    </source>
</evidence>
<dbReference type="CDD" id="cd00498">
    <property type="entry name" value="Hsp33"/>
    <property type="match status" value="1"/>
</dbReference>
<dbReference type="AlphaFoldDB" id="A0A212JT94"/>
<dbReference type="SUPFAM" id="SSF118352">
    <property type="entry name" value="HSP33 redox switch-like"/>
    <property type="match status" value="1"/>
</dbReference>
<proteinExistence type="predicted"/>
<dbReference type="Pfam" id="PF01430">
    <property type="entry name" value="HSP33"/>
    <property type="match status" value="1"/>
</dbReference>
<dbReference type="GO" id="GO:0044183">
    <property type="term" value="F:protein folding chaperone"/>
    <property type="evidence" value="ECO:0007669"/>
    <property type="project" value="TreeGrafter"/>
</dbReference>
<accession>A0A212JT94</accession>
<dbReference type="SUPFAM" id="SSF64397">
    <property type="entry name" value="Hsp33 domain"/>
    <property type="match status" value="1"/>
</dbReference>
<dbReference type="InterPro" id="IPR000397">
    <property type="entry name" value="Heat_shock_Hsp33"/>
</dbReference>
<protein>
    <submittedName>
        <fullName evidence="6">Hsp33 protein</fullName>
    </submittedName>
</protein>
<organism evidence="6">
    <name type="scientific">uncultured Alphaproteobacteria bacterium</name>
    <dbReference type="NCBI Taxonomy" id="91750"/>
    <lineage>
        <taxon>Bacteria</taxon>
        <taxon>Pseudomonadati</taxon>
        <taxon>Pseudomonadota</taxon>
        <taxon>Alphaproteobacteria</taxon>
        <taxon>environmental samples</taxon>
    </lineage>
</organism>
<keyword evidence="4" id="KW-0143">Chaperone</keyword>
<keyword evidence="1" id="KW-0963">Cytoplasm</keyword>
<keyword evidence="3" id="KW-1015">Disulfide bond</keyword>
<evidence type="ECO:0000256" key="4">
    <source>
        <dbReference type="ARBA" id="ARBA00023186"/>
    </source>
</evidence>
<dbReference type="PIRSF" id="PIRSF005261">
    <property type="entry name" value="Heat_shock_Hsp33"/>
    <property type="match status" value="1"/>
</dbReference>
<keyword evidence="2" id="KW-0862">Zinc</keyword>
<dbReference type="InterPro" id="IPR023212">
    <property type="entry name" value="Hsp33_helix_hairpin_bin_dom_sf"/>
</dbReference>
<keyword evidence="5" id="KW-0676">Redox-active center</keyword>
<dbReference type="InterPro" id="IPR016153">
    <property type="entry name" value="Heat_shock_Hsp33_N"/>
</dbReference>
<dbReference type="PANTHER" id="PTHR30111:SF1">
    <property type="entry name" value="33 KDA CHAPERONIN"/>
    <property type="match status" value="1"/>
</dbReference>
<evidence type="ECO:0000256" key="3">
    <source>
        <dbReference type="ARBA" id="ARBA00023157"/>
    </source>
</evidence>
<reference evidence="6" key="1">
    <citation type="submission" date="2016-04" db="EMBL/GenBank/DDBJ databases">
        <authorList>
            <person name="Evans L.H."/>
            <person name="Alamgir A."/>
            <person name="Owens N."/>
            <person name="Weber N.D."/>
            <person name="Virtaneva K."/>
            <person name="Barbian K."/>
            <person name="Babar A."/>
            <person name="Rosenke K."/>
        </authorList>
    </citation>
    <scope>NUCLEOTIDE SEQUENCE</scope>
    <source>
        <strain evidence="6">86</strain>
    </source>
</reference>
<name>A0A212JT94_9PROT</name>
<dbReference type="GO" id="GO:0005737">
    <property type="term" value="C:cytoplasm"/>
    <property type="evidence" value="ECO:0007669"/>
    <property type="project" value="InterPro"/>
</dbReference>
<dbReference type="Gene3D" id="3.55.30.10">
    <property type="entry name" value="Hsp33 domain"/>
    <property type="match status" value="1"/>
</dbReference>
<evidence type="ECO:0000313" key="6">
    <source>
        <dbReference type="EMBL" id="SBW02670.1"/>
    </source>
</evidence>
<dbReference type="GO" id="GO:0042026">
    <property type="term" value="P:protein refolding"/>
    <property type="evidence" value="ECO:0007669"/>
    <property type="project" value="TreeGrafter"/>
</dbReference>
<evidence type="ECO:0000256" key="5">
    <source>
        <dbReference type="ARBA" id="ARBA00023284"/>
    </source>
</evidence>
<dbReference type="EMBL" id="FLUO01000001">
    <property type="protein sequence ID" value="SBW02670.1"/>
    <property type="molecule type" value="Genomic_DNA"/>
</dbReference>
<gene>
    <name evidence="6" type="ORF">KL86APRO_11626</name>
</gene>
<dbReference type="InterPro" id="IPR016154">
    <property type="entry name" value="Heat_shock_Hsp33_C"/>
</dbReference>